<keyword evidence="2 3" id="KW-0326">Glycosidase</keyword>
<dbReference type="PANTHER" id="PTHR12631">
    <property type="entry name" value="ALPHA-L-IDURONIDASE"/>
    <property type="match status" value="1"/>
</dbReference>
<evidence type="ECO:0000256" key="4">
    <source>
        <dbReference type="SAM" id="SignalP"/>
    </source>
</evidence>
<dbReference type="PROSITE" id="PS00659">
    <property type="entry name" value="GLYCOSYL_HYDROL_F5"/>
    <property type="match status" value="1"/>
</dbReference>
<comment type="caution">
    <text evidence="6">The sequence shown here is derived from an EMBL/GenBank/DDBJ whole genome shotgun (WGS) entry which is preliminary data.</text>
</comment>
<reference evidence="6 7" key="1">
    <citation type="submission" date="2018-04" db="EMBL/GenBank/DDBJ databases">
        <title>Novel species isolated from glacier.</title>
        <authorList>
            <person name="Liu Q."/>
            <person name="Xin Y.-H."/>
        </authorList>
    </citation>
    <scope>NUCLEOTIDE SEQUENCE [LARGE SCALE GENOMIC DNA]</scope>
    <source>
        <strain evidence="6 7">GT1R17</strain>
    </source>
</reference>
<evidence type="ECO:0000313" key="6">
    <source>
        <dbReference type="EMBL" id="PTU30089.1"/>
    </source>
</evidence>
<dbReference type="InterPro" id="IPR017853">
    <property type="entry name" value="GH"/>
</dbReference>
<comment type="similarity">
    <text evidence="3">Belongs to the glycosyl hydrolase 5 (cellulase A) family.</text>
</comment>
<name>A0A2T5MBY7_9GAMM</name>
<dbReference type="AlphaFoldDB" id="A0A2T5MBY7"/>
<dbReference type="OrthoDB" id="9776971at2"/>
<dbReference type="Gene3D" id="3.20.20.80">
    <property type="entry name" value="Glycosidases"/>
    <property type="match status" value="1"/>
</dbReference>
<keyword evidence="6" id="KW-0858">Xylan degradation</keyword>
<gene>
    <name evidence="6" type="ORF">CJD38_16205</name>
</gene>
<keyword evidence="7" id="KW-1185">Reference proteome</keyword>
<dbReference type="InterPro" id="IPR018087">
    <property type="entry name" value="Glyco_hydro_5_CS"/>
</dbReference>
<evidence type="ECO:0000256" key="1">
    <source>
        <dbReference type="ARBA" id="ARBA00022801"/>
    </source>
</evidence>
<keyword evidence="6" id="KW-0119">Carbohydrate metabolism</keyword>
<organism evidence="6 7">
    <name type="scientific">Stenotrophobium rhamnosiphilum</name>
    <dbReference type="NCBI Taxonomy" id="2029166"/>
    <lineage>
        <taxon>Bacteria</taxon>
        <taxon>Pseudomonadati</taxon>
        <taxon>Pseudomonadota</taxon>
        <taxon>Gammaproteobacteria</taxon>
        <taxon>Nevskiales</taxon>
        <taxon>Nevskiaceae</taxon>
        <taxon>Stenotrophobium</taxon>
    </lineage>
</organism>
<evidence type="ECO:0000256" key="3">
    <source>
        <dbReference type="RuleBase" id="RU361153"/>
    </source>
</evidence>
<feature type="chain" id="PRO_5015604974" evidence="4">
    <location>
        <begin position="23"/>
        <end position="429"/>
    </location>
</feature>
<dbReference type="SUPFAM" id="SSF51445">
    <property type="entry name" value="(Trans)glycosidases"/>
    <property type="match status" value="1"/>
</dbReference>
<dbReference type="Proteomes" id="UP000244248">
    <property type="component" value="Unassembled WGS sequence"/>
</dbReference>
<feature type="domain" description="Glycoside hydrolase family 5" evidence="5">
    <location>
        <begin position="34"/>
        <end position="305"/>
    </location>
</feature>
<feature type="signal peptide" evidence="4">
    <location>
        <begin position="1"/>
        <end position="22"/>
    </location>
</feature>
<dbReference type="RefSeq" id="WP_107941435.1">
    <property type="nucleotide sequence ID" value="NZ_QANS01000007.1"/>
</dbReference>
<evidence type="ECO:0000313" key="7">
    <source>
        <dbReference type="Proteomes" id="UP000244248"/>
    </source>
</evidence>
<keyword evidence="1 3" id="KW-0378">Hydrolase</keyword>
<evidence type="ECO:0000259" key="5">
    <source>
        <dbReference type="Pfam" id="PF00150"/>
    </source>
</evidence>
<dbReference type="InterPro" id="IPR051923">
    <property type="entry name" value="Glycosyl_Hydrolase_39"/>
</dbReference>
<dbReference type="EMBL" id="QANS01000007">
    <property type="protein sequence ID" value="PTU30089.1"/>
    <property type="molecule type" value="Genomic_DNA"/>
</dbReference>
<dbReference type="GO" id="GO:0004553">
    <property type="term" value="F:hydrolase activity, hydrolyzing O-glycosyl compounds"/>
    <property type="evidence" value="ECO:0007669"/>
    <property type="project" value="InterPro"/>
</dbReference>
<sequence>MFSKAQKVAAALFLLAPLIAQAATLPAPALANSPGQSIHFVKGNTKDLDLMAAAGVKVVRADFKWDAIESQKGVYNWAPYDELVNNLTARGMRPYFILDYSNALYEEVRILTQNGVPYAAYIDAPNSPSSVAGFSAWAKAAALRYKSKNVIWEIWNEPNMAAFWKPTPNVVDYTTLTTATCNAIHSVAPNAVVVGGAIAGLDWNYLYAYLGAGVLDCIDAVSVHAYRWDVPETVDAEFQYLQWVIGQLTPASRSTPIPLISGEWGYPTFTNAYPLDLQAAYAVRMQLNNLLNNVPISIWYDWKNNGTDASNKEHNFGIVTATLGLKPAYYALKTLSQQLGSYKLVNRVATANSQDYILIFANAAGKKKAVAWTTGANYTTSILPDMTSNNVRATVVSMLGTSSVAQIGAAGLPITLSFTPQYIDLSLLP</sequence>
<dbReference type="Pfam" id="PF00150">
    <property type="entry name" value="Cellulase"/>
    <property type="match status" value="1"/>
</dbReference>
<dbReference type="GO" id="GO:0045493">
    <property type="term" value="P:xylan catabolic process"/>
    <property type="evidence" value="ECO:0007669"/>
    <property type="project" value="UniProtKB-KW"/>
</dbReference>
<keyword evidence="6" id="KW-0624">Polysaccharide degradation</keyword>
<protein>
    <submittedName>
        <fullName evidence="6">Beta-1,4-xylanase</fullName>
    </submittedName>
</protein>
<accession>A0A2T5MBY7</accession>
<dbReference type="InterPro" id="IPR001547">
    <property type="entry name" value="Glyco_hydro_5"/>
</dbReference>
<evidence type="ECO:0000256" key="2">
    <source>
        <dbReference type="ARBA" id="ARBA00023295"/>
    </source>
</evidence>
<proteinExistence type="inferred from homology"/>
<dbReference type="PANTHER" id="PTHR12631:SF10">
    <property type="entry name" value="BETA-XYLOSIDASE-LIKE PROTEIN-RELATED"/>
    <property type="match status" value="1"/>
</dbReference>
<keyword evidence="4" id="KW-0732">Signal</keyword>